<evidence type="ECO:0008006" key="7">
    <source>
        <dbReference type="Google" id="ProtNLM"/>
    </source>
</evidence>
<organism evidence="5 6">
    <name type="scientific">Artemia franciscana</name>
    <name type="common">Brine shrimp</name>
    <name type="synonym">Artemia sanfranciscana</name>
    <dbReference type="NCBI Taxonomy" id="6661"/>
    <lineage>
        <taxon>Eukaryota</taxon>
        <taxon>Metazoa</taxon>
        <taxon>Ecdysozoa</taxon>
        <taxon>Arthropoda</taxon>
        <taxon>Crustacea</taxon>
        <taxon>Branchiopoda</taxon>
        <taxon>Anostraca</taxon>
        <taxon>Artemiidae</taxon>
        <taxon>Artemia</taxon>
    </lineage>
</organism>
<evidence type="ECO:0000256" key="1">
    <source>
        <dbReference type="ARBA" id="ARBA00022801"/>
    </source>
</evidence>
<gene>
    <name evidence="5" type="ORF">QYM36_012538</name>
</gene>
<dbReference type="Pfam" id="PF00078">
    <property type="entry name" value="RVT_1"/>
    <property type="match status" value="2"/>
</dbReference>
<keyword evidence="1" id="KW-0378">Hydrolase</keyword>
<sequence>MNWASCVGCTDDIFAFRLIIQQFERYNLPLILMFLDFIAAFDSVTRQKLWKILENDGMPLKFVELMKAYYDASVSRVRIYGEETEEFLVEFGVKQGCVLSPTLFNYCIDWVLENALSSYPGAQVGQNLSLTDLDYAGDVGLLSDPVEAQNMLDSVVAWADLIGLKVSTEKTKFMAINHDTGPFPLTINQVQLEKVNRTSSGSQDIHALDFSPCSGSELYIDSIHSMNQTKDQHIDLYFSTQKKHISFKLDTGADANILPLKEYERCCPRPTLNKTNSILTRYTNGKLNVYGVCEAEIQYKDRPGQKHKFFVVDTQKVPIISRQTSVDLGLVKFIFDVQTMQPCPDRIKIMIDQYADVFEGIGQLPGVCKLTLKEGAVPTVQPPKRVPFALEKRLKAELDRLEQMKIIEKVTKPTDWVNSVVIVEKANGNLRICLDPVDLNKNLKRPHYPIPTFESITQRCAGAKIFSKLDATSGFWSMMLDDESSDLTTFNTIYGRYKFKRYPFGLNSAQDDFQRKMEEAFENLNLGLIVDDIVICGADDSEHDERLKAALERAREKNVKFNQEKCVFGAESIPYFGHLLTSEGIKPDPEKTRAITEMPPPENSEQLQKTSRHA</sequence>
<reference evidence="5" key="1">
    <citation type="submission" date="2023-07" db="EMBL/GenBank/DDBJ databases">
        <title>Chromosome-level genome assembly of Artemia franciscana.</title>
        <authorList>
            <person name="Jo E."/>
        </authorList>
    </citation>
    <scope>NUCLEOTIDE SEQUENCE</scope>
    <source>
        <tissue evidence="5">Whole body</tissue>
    </source>
</reference>
<comment type="caution">
    <text evidence="5">The sequence shown here is derived from an EMBL/GenBank/DDBJ whole genome shotgun (WGS) entry which is preliminary data.</text>
</comment>
<evidence type="ECO:0000313" key="6">
    <source>
        <dbReference type="Proteomes" id="UP001187531"/>
    </source>
</evidence>
<dbReference type="InterPro" id="IPR000477">
    <property type="entry name" value="RT_dom"/>
</dbReference>
<evidence type="ECO:0000259" key="4">
    <source>
        <dbReference type="PROSITE" id="PS50878"/>
    </source>
</evidence>
<dbReference type="GO" id="GO:0006508">
    <property type="term" value="P:proteolysis"/>
    <property type="evidence" value="ECO:0007669"/>
    <property type="project" value="InterPro"/>
</dbReference>
<feature type="compositionally biased region" description="Polar residues" evidence="2">
    <location>
        <begin position="603"/>
        <end position="614"/>
    </location>
</feature>
<feature type="domain" description="Reverse transcriptase" evidence="4">
    <location>
        <begin position="1"/>
        <end position="187"/>
    </location>
</feature>
<dbReference type="CDD" id="cd01647">
    <property type="entry name" value="RT_LTR"/>
    <property type="match status" value="1"/>
</dbReference>
<keyword evidence="6" id="KW-1185">Reference proteome</keyword>
<dbReference type="InterPro" id="IPR050951">
    <property type="entry name" value="Retrovirus_Pol_polyprotein"/>
</dbReference>
<feature type="compositionally biased region" description="Basic and acidic residues" evidence="2">
    <location>
        <begin position="585"/>
        <end position="594"/>
    </location>
</feature>
<protein>
    <recommendedName>
        <fullName evidence="7">Reverse transcriptase domain-containing protein</fullName>
    </recommendedName>
</protein>
<dbReference type="InterPro" id="IPR001995">
    <property type="entry name" value="Peptidase_A2_cat"/>
</dbReference>
<dbReference type="SUPFAM" id="SSF56672">
    <property type="entry name" value="DNA/RNA polymerases"/>
    <property type="match status" value="1"/>
</dbReference>
<evidence type="ECO:0000256" key="2">
    <source>
        <dbReference type="SAM" id="MobiDB-lite"/>
    </source>
</evidence>
<dbReference type="Gene3D" id="3.30.70.270">
    <property type="match status" value="1"/>
</dbReference>
<dbReference type="Proteomes" id="UP001187531">
    <property type="component" value="Unassembled WGS sequence"/>
</dbReference>
<dbReference type="PANTHER" id="PTHR37984:SF7">
    <property type="entry name" value="INTEGRASE CATALYTIC DOMAIN-CONTAINING PROTEIN"/>
    <property type="match status" value="1"/>
</dbReference>
<dbReference type="PANTHER" id="PTHR37984">
    <property type="entry name" value="PROTEIN CBG26694"/>
    <property type="match status" value="1"/>
</dbReference>
<dbReference type="Gene3D" id="3.10.10.10">
    <property type="entry name" value="HIV Type 1 Reverse Transcriptase, subunit A, domain 1"/>
    <property type="match status" value="1"/>
</dbReference>
<dbReference type="SUPFAM" id="SSF50630">
    <property type="entry name" value="Acid proteases"/>
    <property type="match status" value="1"/>
</dbReference>
<dbReference type="GO" id="GO:0071897">
    <property type="term" value="P:DNA biosynthetic process"/>
    <property type="evidence" value="ECO:0007669"/>
    <property type="project" value="UniProtKB-ARBA"/>
</dbReference>
<dbReference type="InterPro" id="IPR021109">
    <property type="entry name" value="Peptidase_aspartic_dom_sf"/>
</dbReference>
<dbReference type="PROSITE" id="PS50175">
    <property type="entry name" value="ASP_PROT_RETROV"/>
    <property type="match status" value="1"/>
</dbReference>
<proteinExistence type="predicted"/>
<dbReference type="GO" id="GO:0004190">
    <property type="term" value="F:aspartic-type endopeptidase activity"/>
    <property type="evidence" value="ECO:0007669"/>
    <property type="project" value="InterPro"/>
</dbReference>
<accession>A0AA88KXM6</accession>
<dbReference type="InterPro" id="IPR043128">
    <property type="entry name" value="Rev_trsase/Diguanyl_cyclase"/>
</dbReference>
<name>A0AA88KXM6_ARTSF</name>
<feature type="domain" description="Peptidase A2" evidence="3">
    <location>
        <begin position="245"/>
        <end position="324"/>
    </location>
</feature>
<dbReference type="EMBL" id="JAVRJZ010000016">
    <property type="protein sequence ID" value="KAK2711388.1"/>
    <property type="molecule type" value="Genomic_DNA"/>
</dbReference>
<dbReference type="PROSITE" id="PS50878">
    <property type="entry name" value="RT_POL"/>
    <property type="match status" value="1"/>
</dbReference>
<dbReference type="InterPro" id="IPR043502">
    <property type="entry name" value="DNA/RNA_pol_sf"/>
</dbReference>
<evidence type="ECO:0000313" key="5">
    <source>
        <dbReference type="EMBL" id="KAK2711388.1"/>
    </source>
</evidence>
<dbReference type="AlphaFoldDB" id="A0AA88KXM6"/>
<feature type="region of interest" description="Disordered" evidence="2">
    <location>
        <begin position="584"/>
        <end position="614"/>
    </location>
</feature>
<evidence type="ECO:0000259" key="3">
    <source>
        <dbReference type="PROSITE" id="PS50175"/>
    </source>
</evidence>